<name>A0A2W5EFJ9_9SPHI</name>
<feature type="non-terminal residue" evidence="2">
    <location>
        <position position="126"/>
    </location>
</feature>
<dbReference type="Proteomes" id="UP000249645">
    <property type="component" value="Unassembled WGS sequence"/>
</dbReference>
<feature type="transmembrane region" description="Helical" evidence="1">
    <location>
        <begin position="106"/>
        <end position="125"/>
    </location>
</feature>
<keyword evidence="1" id="KW-0472">Membrane</keyword>
<comment type="caution">
    <text evidence="2">The sequence shown here is derived from an EMBL/GenBank/DDBJ whole genome shotgun (WGS) entry which is preliminary data.</text>
</comment>
<feature type="transmembrane region" description="Helical" evidence="1">
    <location>
        <begin position="12"/>
        <end position="33"/>
    </location>
</feature>
<dbReference type="AlphaFoldDB" id="A0A2W5EFJ9"/>
<proteinExistence type="predicted"/>
<accession>A0A2W5EFJ9</accession>
<evidence type="ECO:0000313" key="3">
    <source>
        <dbReference type="Proteomes" id="UP000249645"/>
    </source>
</evidence>
<feature type="transmembrane region" description="Helical" evidence="1">
    <location>
        <begin position="79"/>
        <end position="100"/>
    </location>
</feature>
<protein>
    <submittedName>
        <fullName evidence="2">Uncharacterized protein</fullName>
    </submittedName>
</protein>
<keyword evidence="1" id="KW-0812">Transmembrane</keyword>
<evidence type="ECO:0000256" key="1">
    <source>
        <dbReference type="SAM" id="Phobius"/>
    </source>
</evidence>
<evidence type="ECO:0000313" key="2">
    <source>
        <dbReference type="EMBL" id="PZP41423.1"/>
    </source>
</evidence>
<feature type="transmembrane region" description="Helical" evidence="1">
    <location>
        <begin position="39"/>
        <end position="59"/>
    </location>
</feature>
<gene>
    <name evidence="2" type="ORF">DI598_18240</name>
</gene>
<organism evidence="2 3">
    <name type="scientific">Pseudopedobacter saltans</name>
    <dbReference type="NCBI Taxonomy" id="151895"/>
    <lineage>
        <taxon>Bacteria</taxon>
        <taxon>Pseudomonadati</taxon>
        <taxon>Bacteroidota</taxon>
        <taxon>Sphingobacteriia</taxon>
        <taxon>Sphingobacteriales</taxon>
        <taxon>Sphingobacteriaceae</taxon>
        <taxon>Pseudopedobacter</taxon>
    </lineage>
</organism>
<reference evidence="2 3" key="1">
    <citation type="submission" date="2017-11" db="EMBL/GenBank/DDBJ databases">
        <title>Infants hospitalized years apart are colonized by the same room-sourced microbial strains.</title>
        <authorList>
            <person name="Brooks B."/>
            <person name="Olm M.R."/>
            <person name="Firek B.A."/>
            <person name="Baker R."/>
            <person name="Thomas B.C."/>
            <person name="Morowitz M.J."/>
            <person name="Banfield J.F."/>
        </authorList>
    </citation>
    <scope>NUCLEOTIDE SEQUENCE [LARGE SCALE GENOMIC DNA]</scope>
    <source>
        <strain evidence="2">S2_009_000_R2_76</strain>
    </source>
</reference>
<dbReference type="EMBL" id="QFOI01000520">
    <property type="protein sequence ID" value="PZP41423.1"/>
    <property type="molecule type" value="Genomic_DNA"/>
</dbReference>
<keyword evidence="1" id="KW-1133">Transmembrane helix</keyword>
<sequence length="126" mass="14734">MGRKLIDLFFYGNFYIGVLAILLSMETACQLHIPLCPPPYYALLFSMTAGYYTYAYSWLPQQYTSKNPRARWYLQHRKLVNIVLVAYLIICLISLFFLLIQYGATIASIDIDYWIILFVMLLSGFF</sequence>